<dbReference type="EMBL" id="JAYDYQ010001170">
    <property type="protein sequence ID" value="KAK4487777.1"/>
    <property type="molecule type" value="Genomic_DNA"/>
</dbReference>
<dbReference type="PANTHER" id="PTHR12606:SF1">
    <property type="entry name" value="UBIQUITIN-LIKE-SPECIFIC PROTEASE 1A"/>
    <property type="match status" value="1"/>
</dbReference>
<evidence type="ECO:0000256" key="4">
    <source>
        <dbReference type="ARBA" id="ARBA00022807"/>
    </source>
</evidence>
<proteinExistence type="inferred from homology"/>
<dbReference type="Proteomes" id="UP001291926">
    <property type="component" value="Unassembled WGS sequence"/>
</dbReference>
<evidence type="ECO:0000259" key="5">
    <source>
        <dbReference type="PROSITE" id="PS50600"/>
    </source>
</evidence>
<dbReference type="InterPro" id="IPR038765">
    <property type="entry name" value="Papain-like_cys_pep_sf"/>
</dbReference>
<gene>
    <name evidence="6" type="ORF">RD792_005532</name>
</gene>
<evidence type="ECO:0000313" key="7">
    <source>
        <dbReference type="Proteomes" id="UP001291926"/>
    </source>
</evidence>
<reference evidence="6 7" key="1">
    <citation type="journal article" date="2023" name="bioRxiv">
        <title>Genome report: Whole genome sequence and annotation of Penstemon davidsonii.</title>
        <authorList>
            <person name="Ostevik K.L."/>
            <person name="Alabady M."/>
            <person name="Zhang M."/>
            <person name="Rausher M.D."/>
        </authorList>
    </citation>
    <scope>NUCLEOTIDE SEQUENCE [LARGE SCALE GENOMIC DNA]</scope>
    <source>
        <strain evidence="6">DNT005</strain>
        <tissue evidence="6">Whole leaf</tissue>
    </source>
</reference>
<evidence type="ECO:0000313" key="6">
    <source>
        <dbReference type="EMBL" id="KAK4487777.1"/>
    </source>
</evidence>
<sequence length="152" mass="17810">MKLRVKLVNTCEVGEKLVKPLISGRGGYNYQSVRRWTTQRKLGYSLLECDKIFVPIHQEIHWCLAIINKKEEKFQYLDSLRGVDSLEDLARYYVDEVKDKTGKDIDVSSWKQEFVKDLPNQENGSHSSTLSRKSMTIHSYYLDTKEEFDPML</sequence>
<keyword evidence="7" id="KW-1185">Reference proteome</keyword>
<feature type="domain" description="Ubiquitin-like protease family profile" evidence="5">
    <location>
        <begin position="1"/>
        <end position="138"/>
    </location>
</feature>
<evidence type="ECO:0000256" key="2">
    <source>
        <dbReference type="ARBA" id="ARBA00022670"/>
    </source>
</evidence>
<dbReference type="InterPro" id="IPR003653">
    <property type="entry name" value="Peptidase_C48_C"/>
</dbReference>
<dbReference type="SUPFAM" id="SSF54001">
    <property type="entry name" value="Cysteine proteinases"/>
    <property type="match status" value="1"/>
</dbReference>
<keyword evidence="4" id="KW-0788">Thiol protease</keyword>
<dbReference type="Gene3D" id="3.40.395.10">
    <property type="entry name" value="Adenoviral Proteinase, Chain A"/>
    <property type="match status" value="1"/>
</dbReference>
<organism evidence="6 7">
    <name type="scientific">Penstemon davidsonii</name>
    <dbReference type="NCBI Taxonomy" id="160366"/>
    <lineage>
        <taxon>Eukaryota</taxon>
        <taxon>Viridiplantae</taxon>
        <taxon>Streptophyta</taxon>
        <taxon>Embryophyta</taxon>
        <taxon>Tracheophyta</taxon>
        <taxon>Spermatophyta</taxon>
        <taxon>Magnoliopsida</taxon>
        <taxon>eudicotyledons</taxon>
        <taxon>Gunneridae</taxon>
        <taxon>Pentapetalae</taxon>
        <taxon>asterids</taxon>
        <taxon>lamiids</taxon>
        <taxon>Lamiales</taxon>
        <taxon>Plantaginaceae</taxon>
        <taxon>Cheloneae</taxon>
        <taxon>Penstemon</taxon>
    </lineage>
</organism>
<keyword evidence="2" id="KW-0645">Protease</keyword>
<comment type="similarity">
    <text evidence="1">Belongs to the peptidase C48 family.</text>
</comment>
<comment type="caution">
    <text evidence="6">The sequence shown here is derived from an EMBL/GenBank/DDBJ whole genome shotgun (WGS) entry which is preliminary data.</text>
</comment>
<keyword evidence="3" id="KW-0378">Hydrolase</keyword>
<name>A0ABR0DEY5_9LAMI</name>
<evidence type="ECO:0000256" key="3">
    <source>
        <dbReference type="ARBA" id="ARBA00022801"/>
    </source>
</evidence>
<dbReference type="Pfam" id="PF02902">
    <property type="entry name" value="Peptidase_C48"/>
    <property type="match status" value="1"/>
</dbReference>
<evidence type="ECO:0000256" key="1">
    <source>
        <dbReference type="ARBA" id="ARBA00005234"/>
    </source>
</evidence>
<accession>A0ABR0DEY5</accession>
<dbReference type="PANTHER" id="PTHR12606">
    <property type="entry name" value="SENTRIN/SUMO-SPECIFIC PROTEASE"/>
    <property type="match status" value="1"/>
</dbReference>
<dbReference type="PROSITE" id="PS50600">
    <property type="entry name" value="ULP_PROTEASE"/>
    <property type="match status" value="1"/>
</dbReference>
<protein>
    <recommendedName>
        <fullName evidence="5">Ubiquitin-like protease family profile domain-containing protein</fullName>
    </recommendedName>
</protein>